<organism evidence="2 3">
    <name type="scientific">Triparma laevis f. longispina</name>
    <dbReference type="NCBI Taxonomy" id="1714387"/>
    <lineage>
        <taxon>Eukaryota</taxon>
        <taxon>Sar</taxon>
        <taxon>Stramenopiles</taxon>
        <taxon>Ochrophyta</taxon>
        <taxon>Bolidophyceae</taxon>
        <taxon>Parmales</taxon>
        <taxon>Triparmaceae</taxon>
        <taxon>Triparma</taxon>
    </lineage>
</organism>
<evidence type="ECO:0000313" key="3">
    <source>
        <dbReference type="Proteomes" id="UP001165122"/>
    </source>
</evidence>
<dbReference type="EMBL" id="BRXW01000598">
    <property type="protein sequence ID" value="GMH68842.1"/>
    <property type="molecule type" value="Genomic_DNA"/>
</dbReference>
<evidence type="ECO:0000256" key="1">
    <source>
        <dbReference type="SAM" id="SignalP"/>
    </source>
</evidence>
<feature type="chain" id="PRO_5040936119" evidence="1">
    <location>
        <begin position="20"/>
        <end position="292"/>
    </location>
</feature>
<dbReference type="AlphaFoldDB" id="A0A9W7AG95"/>
<gene>
    <name evidence="2" type="ORF">TrLO_g1836</name>
</gene>
<sequence length="292" mass="32013">MRCLLSLLPLLLLLPSTLSSPPLPPSTLISRSYSTSLSTITPSLTSWRLRISSRGLTIPNFGSKAIQILDATEDVYDGLTTSVISSDTKSRRLYKSKLMDHLHSQITELYDLQILRVTSDVVEGFKRDMLRNFRVDKKTGKEVEGKEEGGDVLRRWMEEWEKRTAGLEVESLGLLKTPHTQSLSNTLSTLLSNFSTSPPAQLKVMSAIQSSASKPKPPSERGITPTFHLVSMFRPDGFGNLQGFAGYTGKGGNTVTCGVCNDADSPEVLNAFGGMRPPVLRVQGKVNLDVDL</sequence>
<reference evidence="3" key="1">
    <citation type="journal article" date="2023" name="Commun. Biol.">
        <title>Genome analysis of Parmales, the sister group of diatoms, reveals the evolutionary specialization of diatoms from phago-mixotrophs to photoautotrophs.</title>
        <authorList>
            <person name="Ban H."/>
            <person name="Sato S."/>
            <person name="Yoshikawa S."/>
            <person name="Yamada K."/>
            <person name="Nakamura Y."/>
            <person name="Ichinomiya M."/>
            <person name="Sato N."/>
            <person name="Blanc-Mathieu R."/>
            <person name="Endo H."/>
            <person name="Kuwata A."/>
            <person name="Ogata H."/>
        </authorList>
    </citation>
    <scope>NUCLEOTIDE SEQUENCE [LARGE SCALE GENOMIC DNA]</scope>
    <source>
        <strain evidence="3">NIES 3700</strain>
    </source>
</reference>
<dbReference type="Proteomes" id="UP001165122">
    <property type="component" value="Unassembled WGS sequence"/>
</dbReference>
<keyword evidence="1" id="KW-0732">Signal</keyword>
<protein>
    <submittedName>
        <fullName evidence="2">Uncharacterized protein</fullName>
    </submittedName>
</protein>
<name>A0A9W7AG95_9STRA</name>
<keyword evidence="3" id="KW-1185">Reference proteome</keyword>
<feature type="signal peptide" evidence="1">
    <location>
        <begin position="1"/>
        <end position="19"/>
    </location>
</feature>
<proteinExistence type="predicted"/>
<accession>A0A9W7AG95</accession>
<dbReference type="OrthoDB" id="192158at2759"/>
<comment type="caution">
    <text evidence="2">The sequence shown here is derived from an EMBL/GenBank/DDBJ whole genome shotgun (WGS) entry which is preliminary data.</text>
</comment>
<evidence type="ECO:0000313" key="2">
    <source>
        <dbReference type="EMBL" id="GMH68842.1"/>
    </source>
</evidence>